<dbReference type="Gene3D" id="3.40.30.10">
    <property type="entry name" value="Glutaredoxin"/>
    <property type="match status" value="1"/>
</dbReference>
<dbReference type="InterPro" id="IPR008554">
    <property type="entry name" value="Glutaredoxin-like"/>
</dbReference>
<dbReference type="AlphaFoldDB" id="A0A939IN15"/>
<gene>
    <name evidence="1" type="ORF">J0A66_03925</name>
</gene>
<evidence type="ECO:0000313" key="2">
    <source>
        <dbReference type="Proteomes" id="UP000664654"/>
    </source>
</evidence>
<dbReference type="RefSeq" id="WP_206572489.1">
    <property type="nucleotide sequence ID" value="NZ_JAFKCV010000002.1"/>
</dbReference>
<dbReference type="SUPFAM" id="SSF52833">
    <property type="entry name" value="Thioredoxin-like"/>
    <property type="match status" value="1"/>
</dbReference>
<reference evidence="1" key="1">
    <citation type="submission" date="2021-03" db="EMBL/GenBank/DDBJ databases">
        <title>novel species isolated from a fishpond in China.</title>
        <authorList>
            <person name="Lu H."/>
            <person name="Cai Z."/>
        </authorList>
    </citation>
    <scope>NUCLEOTIDE SEQUENCE</scope>
    <source>
        <strain evidence="1">JCM 30855</strain>
    </source>
</reference>
<evidence type="ECO:0000313" key="1">
    <source>
        <dbReference type="EMBL" id="MBN7824370.1"/>
    </source>
</evidence>
<dbReference type="InterPro" id="IPR036249">
    <property type="entry name" value="Thioredoxin-like_sf"/>
</dbReference>
<keyword evidence="2" id="KW-1185">Reference proteome</keyword>
<comment type="caution">
    <text evidence="1">The sequence shown here is derived from an EMBL/GenBank/DDBJ whole genome shotgun (WGS) entry which is preliminary data.</text>
</comment>
<dbReference type="EMBL" id="JAFKCV010000002">
    <property type="protein sequence ID" value="MBN7824370.1"/>
    <property type="molecule type" value="Genomic_DNA"/>
</dbReference>
<name>A0A939IN15_9ALTE</name>
<protein>
    <submittedName>
        <fullName evidence="1">Glutaredoxin family protein</fullName>
    </submittedName>
</protein>
<sequence length="78" mass="9143">MQTNWILYGTEGCHLCEEAFELFKQSAPDKLGRLEKVDIAYDNSLFEQYKFSIPVLKDSQGRELYWPFDAQSLNEFLS</sequence>
<organism evidence="1 2">
    <name type="scientific">Bowmanella dokdonensis</name>
    <dbReference type="NCBI Taxonomy" id="751969"/>
    <lineage>
        <taxon>Bacteria</taxon>
        <taxon>Pseudomonadati</taxon>
        <taxon>Pseudomonadota</taxon>
        <taxon>Gammaproteobacteria</taxon>
        <taxon>Alteromonadales</taxon>
        <taxon>Alteromonadaceae</taxon>
        <taxon>Bowmanella</taxon>
    </lineage>
</organism>
<proteinExistence type="predicted"/>
<dbReference type="Pfam" id="PF05768">
    <property type="entry name" value="Glrx-like"/>
    <property type="match status" value="1"/>
</dbReference>
<accession>A0A939IN15</accession>
<dbReference type="Proteomes" id="UP000664654">
    <property type="component" value="Unassembled WGS sequence"/>
</dbReference>